<dbReference type="EMBL" id="JANYMP010000007">
    <property type="protein sequence ID" value="MCS7478539.1"/>
    <property type="molecule type" value="Genomic_DNA"/>
</dbReference>
<comment type="caution">
    <text evidence="2">The sequence shown here is derived from an EMBL/GenBank/DDBJ whole genome shotgun (WGS) entry which is preliminary data.</text>
</comment>
<dbReference type="GO" id="GO:0042602">
    <property type="term" value="F:riboflavin reductase (NADPH) activity"/>
    <property type="evidence" value="ECO:0007669"/>
    <property type="project" value="TreeGrafter"/>
</dbReference>
<dbReference type="RefSeq" id="WP_259624045.1">
    <property type="nucleotide sequence ID" value="NZ_JANYMP010000007.1"/>
</dbReference>
<dbReference type="InterPro" id="IPR036291">
    <property type="entry name" value="NAD(P)-bd_dom_sf"/>
</dbReference>
<dbReference type="PANTHER" id="PTHR43355">
    <property type="entry name" value="FLAVIN REDUCTASE (NADPH)"/>
    <property type="match status" value="1"/>
</dbReference>
<reference evidence="2" key="1">
    <citation type="submission" date="2022-08" db="EMBL/GenBank/DDBJ databases">
        <authorList>
            <person name="Tistechok S."/>
            <person name="Samborskyy M."/>
            <person name="Roman I."/>
        </authorList>
    </citation>
    <scope>NUCLEOTIDE SEQUENCE</scope>
    <source>
        <strain evidence="2">DSM 103496</strain>
    </source>
</reference>
<dbReference type="Proteomes" id="UP001141259">
    <property type="component" value="Unassembled WGS sequence"/>
</dbReference>
<dbReference type="InterPro" id="IPR016040">
    <property type="entry name" value="NAD(P)-bd_dom"/>
</dbReference>
<proteinExistence type="predicted"/>
<dbReference type="InterPro" id="IPR051606">
    <property type="entry name" value="Polyketide_Oxido-like"/>
</dbReference>
<dbReference type="GO" id="GO:0004074">
    <property type="term" value="F:biliverdin reductase [NAD(P)H] activity"/>
    <property type="evidence" value="ECO:0007669"/>
    <property type="project" value="TreeGrafter"/>
</dbReference>
<protein>
    <submittedName>
        <fullName evidence="2">NAD(P)H-binding protein</fullName>
    </submittedName>
</protein>
<name>A0A9X2VLX6_9PSEU</name>
<gene>
    <name evidence="2" type="ORF">NZH93_16890</name>
</gene>
<evidence type="ECO:0000313" key="3">
    <source>
        <dbReference type="Proteomes" id="UP001141259"/>
    </source>
</evidence>
<accession>A0A9X2VLX6</accession>
<evidence type="ECO:0000313" key="2">
    <source>
        <dbReference type="EMBL" id="MCS7478539.1"/>
    </source>
</evidence>
<dbReference type="AlphaFoldDB" id="A0A9X2VLX6"/>
<dbReference type="SUPFAM" id="SSF51735">
    <property type="entry name" value="NAD(P)-binding Rossmann-fold domains"/>
    <property type="match status" value="1"/>
</dbReference>
<evidence type="ECO:0000259" key="1">
    <source>
        <dbReference type="Pfam" id="PF13460"/>
    </source>
</evidence>
<sequence length="200" mass="21679">MKVVVLGAAGRTGRLVVEEAVRAGHEVTAAVRSPAAFTGGGLVVRADVRDPDSVRAAVAGHDVVVSAIGPSGRHAHGLYSDCARALVSADVDRVVAITSGGVRDDDPNFSFWYRHLVRPLARDLYGDMRLMEAVLRDSRAEWTFVRPARLLDEEPTGVYRVLDGETPKGGWQVPRADVARFVVEELDARRWSKAAPTIAR</sequence>
<organism evidence="2 3">
    <name type="scientific">Umezawaea endophytica</name>
    <dbReference type="NCBI Taxonomy" id="1654476"/>
    <lineage>
        <taxon>Bacteria</taxon>
        <taxon>Bacillati</taxon>
        <taxon>Actinomycetota</taxon>
        <taxon>Actinomycetes</taxon>
        <taxon>Pseudonocardiales</taxon>
        <taxon>Pseudonocardiaceae</taxon>
        <taxon>Umezawaea</taxon>
    </lineage>
</organism>
<keyword evidence="3" id="KW-1185">Reference proteome</keyword>
<dbReference type="Pfam" id="PF13460">
    <property type="entry name" value="NAD_binding_10"/>
    <property type="match status" value="1"/>
</dbReference>
<dbReference type="Gene3D" id="3.40.50.720">
    <property type="entry name" value="NAD(P)-binding Rossmann-like Domain"/>
    <property type="match status" value="1"/>
</dbReference>
<feature type="domain" description="NAD(P)-binding" evidence="1">
    <location>
        <begin position="7"/>
        <end position="187"/>
    </location>
</feature>
<dbReference type="PANTHER" id="PTHR43355:SF2">
    <property type="entry name" value="FLAVIN REDUCTASE (NADPH)"/>
    <property type="match status" value="1"/>
</dbReference>